<dbReference type="PANTHER" id="PTHR35037">
    <property type="entry name" value="C-TERMINAL REGION OF AIDA-LIKE PROTEIN"/>
    <property type="match status" value="1"/>
</dbReference>
<dbReference type="PROSITE" id="PS51208">
    <property type="entry name" value="AUTOTRANSPORTER"/>
    <property type="match status" value="1"/>
</dbReference>
<dbReference type="SMART" id="SM00869">
    <property type="entry name" value="Autotransporter"/>
    <property type="match status" value="1"/>
</dbReference>
<proteinExistence type="predicted"/>
<dbReference type="InterPro" id="IPR051551">
    <property type="entry name" value="Autotransporter_adhesion"/>
</dbReference>
<evidence type="ECO:0000256" key="1">
    <source>
        <dbReference type="SAM" id="MobiDB-lite"/>
    </source>
</evidence>
<dbReference type="InterPro" id="IPR036709">
    <property type="entry name" value="Autotransporte_beta_dom_sf"/>
</dbReference>
<comment type="caution">
    <text evidence="3">The sequence shown here is derived from an EMBL/GenBank/DDBJ whole genome shotgun (WGS) entry which is preliminary data.</text>
</comment>
<dbReference type="Pfam" id="PF03797">
    <property type="entry name" value="Autotransporter"/>
    <property type="match status" value="1"/>
</dbReference>
<dbReference type="EMBL" id="JBBKZU010000013">
    <property type="protein sequence ID" value="MEJ8814545.1"/>
    <property type="molecule type" value="Genomic_DNA"/>
</dbReference>
<dbReference type="Proteomes" id="UP001365846">
    <property type="component" value="Unassembled WGS sequence"/>
</dbReference>
<feature type="domain" description="Autotransporter" evidence="2">
    <location>
        <begin position="66"/>
        <end position="343"/>
    </location>
</feature>
<feature type="compositionally biased region" description="Low complexity" evidence="1">
    <location>
        <begin position="1"/>
        <end position="25"/>
    </location>
</feature>
<protein>
    <submittedName>
        <fullName evidence="3">Autotransporter outer membrane beta-barrel domain-containing protein</fullName>
    </submittedName>
</protein>
<accession>A0ABU8VLM8</accession>
<reference evidence="3 4" key="1">
    <citation type="submission" date="2024-03" db="EMBL/GenBank/DDBJ databases">
        <title>Novel species of the genus Variovorax.</title>
        <authorList>
            <person name="Liu Q."/>
            <person name="Xin Y.-H."/>
        </authorList>
    </citation>
    <scope>NUCLEOTIDE SEQUENCE [LARGE SCALE GENOMIC DNA]</scope>
    <source>
        <strain evidence="3 4">KACC 18899</strain>
    </source>
</reference>
<evidence type="ECO:0000313" key="3">
    <source>
        <dbReference type="EMBL" id="MEJ8814545.1"/>
    </source>
</evidence>
<dbReference type="InterPro" id="IPR005546">
    <property type="entry name" value="Autotransporte_beta"/>
</dbReference>
<evidence type="ECO:0000313" key="4">
    <source>
        <dbReference type="Proteomes" id="UP001365846"/>
    </source>
</evidence>
<dbReference type="RefSeq" id="WP_340359838.1">
    <property type="nucleotide sequence ID" value="NZ_JBBKZU010000013.1"/>
</dbReference>
<name>A0ABU8VLM8_9BURK</name>
<sequence length="343" mass="35787">MEDPTKSATPSAAEASTTQAAVSVAAPPPPPPAASQNQILLFAALPSQVRQADLSMLGNLHRRAGDTGSARGAWARVIYSDLDIQQGGGVGPSSQGHVSGLQAGSDLMATDTWHAGVYVGSLDGSVDVSGNPRGAFGRAGSNDLRSGYLGAYGTWTDPTGWYADVVLQAGDHRYDVRSNADLPTSGKGRSYSTSLETGKAFALTDGWSVEPQAQLMYLSTRFDDVRTFSARVRQDADGGWIGRLGVRIKGDLFTAAGRLQPYARVNLYRAASGTDVVTFTSPVNASRASTETGYTSTEVAGGFSLALSAATMMYGEVGRLFSSGGDARVKSSVQGSLGLRVSW</sequence>
<gene>
    <name evidence="3" type="ORF">WKW77_25940</name>
</gene>
<dbReference type="InterPro" id="IPR006315">
    <property type="entry name" value="OM_autotransptr_brl_dom"/>
</dbReference>
<dbReference type="Gene3D" id="2.40.128.130">
    <property type="entry name" value="Autotransporter beta-domain"/>
    <property type="match status" value="1"/>
</dbReference>
<dbReference type="SUPFAM" id="SSF103515">
    <property type="entry name" value="Autotransporter"/>
    <property type="match status" value="1"/>
</dbReference>
<feature type="region of interest" description="Disordered" evidence="1">
    <location>
        <begin position="1"/>
        <end position="33"/>
    </location>
</feature>
<keyword evidence="4" id="KW-1185">Reference proteome</keyword>
<dbReference type="PANTHER" id="PTHR35037:SF3">
    <property type="entry name" value="C-TERMINAL REGION OF AIDA-LIKE PROTEIN"/>
    <property type="match status" value="1"/>
</dbReference>
<evidence type="ECO:0000259" key="2">
    <source>
        <dbReference type="PROSITE" id="PS51208"/>
    </source>
</evidence>
<dbReference type="NCBIfam" id="TIGR01414">
    <property type="entry name" value="autotrans_barl"/>
    <property type="match status" value="1"/>
</dbReference>
<organism evidence="3 4">
    <name type="scientific">Variovorax ureilyticus</name>
    <dbReference type="NCBI Taxonomy" id="1836198"/>
    <lineage>
        <taxon>Bacteria</taxon>
        <taxon>Pseudomonadati</taxon>
        <taxon>Pseudomonadota</taxon>
        <taxon>Betaproteobacteria</taxon>
        <taxon>Burkholderiales</taxon>
        <taxon>Comamonadaceae</taxon>
        <taxon>Variovorax</taxon>
    </lineage>
</organism>